<organism evidence="1 2">
    <name type="scientific">Loa loa</name>
    <name type="common">Eye worm</name>
    <name type="synonym">Filaria loa</name>
    <dbReference type="NCBI Taxonomy" id="7209"/>
    <lineage>
        <taxon>Eukaryota</taxon>
        <taxon>Metazoa</taxon>
        <taxon>Ecdysozoa</taxon>
        <taxon>Nematoda</taxon>
        <taxon>Chromadorea</taxon>
        <taxon>Rhabditida</taxon>
        <taxon>Spirurina</taxon>
        <taxon>Spiruromorpha</taxon>
        <taxon>Filarioidea</taxon>
        <taxon>Onchocercidae</taxon>
        <taxon>Loa</taxon>
    </lineage>
</organism>
<reference evidence="1" key="1">
    <citation type="submission" date="2012-04" db="EMBL/GenBank/DDBJ databases">
        <title>The Genome Sequence of Loa loa.</title>
        <authorList>
            <consortium name="The Broad Institute Genome Sequencing Platform"/>
            <consortium name="Broad Institute Genome Sequencing Center for Infectious Disease"/>
            <person name="Nutman T.B."/>
            <person name="Fink D.L."/>
            <person name="Russ C."/>
            <person name="Young S."/>
            <person name="Zeng Q."/>
            <person name="Gargeya S."/>
            <person name="Alvarado L."/>
            <person name="Berlin A."/>
            <person name="Chapman S.B."/>
            <person name="Chen Z."/>
            <person name="Freedman E."/>
            <person name="Gellesch M."/>
            <person name="Goldberg J."/>
            <person name="Griggs A."/>
            <person name="Gujja S."/>
            <person name="Heilman E.R."/>
            <person name="Heiman D."/>
            <person name="Howarth C."/>
            <person name="Mehta T."/>
            <person name="Neiman D."/>
            <person name="Pearson M."/>
            <person name="Roberts A."/>
            <person name="Saif S."/>
            <person name="Shea T."/>
            <person name="Shenoy N."/>
            <person name="Sisk P."/>
            <person name="Stolte C."/>
            <person name="Sykes S."/>
            <person name="White J."/>
            <person name="Yandava C."/>
            <person name="Haas B."/>
            <person name="Henn M.R."/>
            <person name="Nusbaum C."/>
            <person name="Birren B."/>
        </authorList>
    </citation>
    <scope>NUCLEOTIDE SEQUENCE [LARGE SCALE GENOMIC DNA]</scope>
</reference>
<reference evidence="2" key="2">
    <citation type="submission" date="2016-11" db="UniProtKB">
        <authorList>
            <consortium name="WormBaseParasite"/>
        </authorList>
    </citation>
    <scope>IDENTIFICATION</scope>
</reference>
<keyword evidence="1" id="KW-1185">Reference proteome</keyword>
<proteinExistence type="predicted"/>
<evidence type="ECO:0000313" key="1">
    <source>
        <dbReference type="Proteomes" id="UP000095285"/>
    </source>
</evidence>
<dbReference type="Proteomes" id="UP000095285">
    <property type="component" value="Unassembled WGS sequence"/>
</dbReference>
<name>A0A1I7W4U9_LOALO</name>
<protein>
    <submittedName>
        <fullName evidence="2">Glycoprotein</fullName>
    </submittedName>
</protein>
<accession>A0A1I7W4U9</accession>
<dbReference type="AlphaFoldDB" id="A0A1I7W4U9"/>
<sequence length="279" mass="33030">MISEYPEYAEGLIGALFGLFFIRHHGYINNDSIGMYGGKMVWYDGTPAMTDFSLFYDHSFNPRVNKSNCYRFMTWAIENNDSLVNNFEDLPEKTIKHEYDWDPKIKLVMDKDLSYPKRCALGDHGWKGDDDEVHCFSIVYKMSNHTEQLYSIDDSICRIQRQRKRIAMYPAVFRGKDEYEFIVGKLQDDLQIDQPMFYRYHFVLFGLWYFRGAGYRWSDFSQNSNFEFIDPNFNPQLNTSQCYRFLAVPFGVKYAVPVECFKQLNILSALCMYKSVRLQ</sequence>
<evidence type="ECO:0000313" key="2">
    <source>
        <dbReference type="WBParaSite" id="EN70_9641"/>
    </source>
</evidence>
<dbReference type="WBParaSite" id="EN70_9641">
    <property type="protein sequence ID" value="EN70_9641"/>
    <property type="gene ID" value="EN70_9641"/>
</dbReference>